<accession>A0A7K1J708</accession>
<proteinExistence type="predicted"/>
<sequence>MEKSYCDELSGNVEFFVADIEMKRATDVW</sequence>
<gene>
    <name evidence="1" type="ORF">GSD1FS_1827</name>
</gene>
<dbReference type="Proteomes" id="UP000487882">
    <property type="component" value="Unassembled WGS sequence"/>
</dbReference>
<evidence type="ECO:0000313" key="2">
    <source>
        <dbReference type="Proteomes" id="UP000487882"/>
    </source>
</evidence>
<protein>
    <submittedName>
        <fullName evidence="1">Uncharacterized protein</fullName>
    </submittedName>
</protein>
<dbReference type="AlphaFoldDB" id="A0A7K1J708"/>
<reference evidence="1 2" key="1">
    <citation type="submission" date="2019-09" db="EMBL/GenBank/DDBJ databases">
        <title>Bifidobacterium canis sp. nov., isolated from the digestive tract of German Shepherd dog puppy.</title>
        <authorList>
            <person name="Bunesova V."/>
        </authorList>
    </citation>
    <scope>NUCLEOTIDE SEQUENCE [LARGE SCALE GENOMIC DNA]</scope>
    <source>
        <strain evidence="1 2">GSD1FS</strain>
    </source>
</reference>
<evidence type="ECO:0000313" key="1">
    <source>
        <dbReference type="EMBL" id="MUH60456.1"/>
    </source>
</evidence>
<comment type="caution">
    <text evidence="1">The sequence shown here is derived from an EMBL/GenBank/DDBJ whole genome shotgun (WGS) entry which is preliminary data.</text>
</comment>
<organism evidence="1 2">
    <name type="scientific">Bifidobacterium canis</name>
    <dbReference type="NCBI Taxonomy" id="2610880"/>
    <lineage>
        <taxon>Bacteria</taxon>
        <taxon>Bacillati</taxon>
        <taxon>Actinomycetota</taxon>
        <taxon>Actinomycetes</taxon>
        <taxon>Bifidobacteriales</taxon>
        <taxon>Bifidobacteriaceae</taxon>
        <taxon>Bifidobacterium</taxon>
    </lineage>
</organism>
<name>A0A7K1J708_9BIFI</name>
<dbReference type="EMBL" id="WNLP01000011">
    <property type="protein sequence ID" value="MUH60456.1"/>
    <property type="molecule type" value="Genomic_DNA"/>
</dbReference>
<keyword evidence="2" id="KW-1185">Reference proteome</keyword>